<name>A0ABS8STL4_DATST</name>
<comment type="caution">
    <text evidence="2">The sequence shown here is derived from an EMBL/GenBank/DDBJ whole genome shotgun (WGS) entry which is preliminary data.</text>
</comment>
<dbReference type="EMBL" id="JACEIK010000783">
    <property type="protein sequence ID" value="MCD7462165.1"/>
    <property type="molecule type" value="Genomic_DNA"/>
</dbReference>
<keyword evidence="3" id="KW-1185">Reference proteome</keyword>
<accession>A0ABS8STL4</accession>
<sequence>EEEAFEEYLELRETALRHNVKLGADREEKMSHRSKKANTVPPIPKQEIDMTMVFLKSMVVHNDIVEMGLRKLTSTMESANLNMIKEFYAN</sequence>
<evidence type="ECO:0000256" key="1">
    <source>
        <dbReference type="SAM" id="MobiDB-lite"/>
    </source>
</evidence>
<organism evidence="2 3">
    <name type="scientific">Datura stramonium</name>
    <name type="common">Jimsonweed</name>
    <name type="synonym">Common thornapple</name>
    <dbReference type="NCBI Taxonomy" id="4076"/>
    <lineage>
        <taxon>Eukaryota</taxon>
        <taxon>Viridiplantae</taxon>
        <taxon>Streptophyta</taxon>
        <taxon>Embryophyta</taxon>
        <taxon>Tracheophyta</taxon>
        <taxon>Spermatophyta</taxon>
        <taxon>Magnoliopsida</taxon>
        <taxon>eudicotyledons</taxon>
        <taxon>Gunneridae</taxon>
        <taxon>Pentapetalae</taxon>
        <taxon>asterids</taxon>
        <taxon>lamiids</taxon>
        <taxon>Solanales</taxon>
        <taxon>Solanaceae</taxon>
        <taxon>Solanoideae</taxon>
        <taxon>Datureae</taxon>
        <taxon>Datura</taxon>
    </lineage>
</organism>
<evidence type="ECO:0000313" key="2">
    <source>
        <dbReference type="EMBL" id="MCD7462165.1"/>
    </source>
</evidence>
<protein>
    <submittedName>
        <fullName evidence="2">Uncharacterized protein</fullName>
    </submittedName>
</protein>
<feature type="region of interest" description="Disordered" evidence="1">
    <location>
        <begin position="22"/>
        <end position="42"/>
    </location>
</feature>
<evidence type="ECO:0000313" key="3">
    <source>
        <dbReference type="Proteomes" id="UP000823775"/>
    </source>
</evidence>
<proteinExistence type="predicted"/>
<feature type="non-terminal residue" evidence="2">
    <location>
        <position position="1"/>
    </location>
</feature>
<dbReference type="Proteomes" id="UP000823775">
    <property type="component" value="Unassembled WGS sequence"/>
</dbReference>
<reference evidence="2 3" key="1">
    <citation type="journal article" date="2021" name="BMC Genomics">
        <title>Datura genome reveals duplications of psychoactive alkaloid biosynthetic genes and high mutation rate following tissue culture.</title>
        <authorList>
            <person name="Rajewski A."/>
            <person name="Carter-House D."/>
            <person name="Stajich J."/>
            <person name="Litt A."/>
        </authorList>
    </citation>
    <scope>NUCLEOTIDE SEQUENCE [LARGE SCALE GENOMIC DNA]</scope>
    <source>
        <strain evidence="2">AR-01</strain>
    </source>
</reference>
<gene>
    <name evidence="2" type="ORF">HAX54_047901</name>
</gene>